<evidence type="ECO:0000256" key="4">
    <source>
        <dbReference type="SAM" id="MobiDB-lite"/>
    </source>
</evidence>
<dbReference type="EC" id="4.6.1.16" evidence="2"/>
<dbReference type="GO" id="GO:0003676">
    <property type="term" value="F:nucleic acid binding"/>
    <property type="evidence" value="ECO:0007669"/>
    <property type="project" value="InterPro"/>
</dbReference>
<protein>
    <recommendedName>
        <fullName evidence="2">tRNA-intron lyase</fullName>
        <ecNumber evidence="2">4.6.1.16</ecNumber>
    </recommendedName>
</protein>
<dbReference type="Pfam" id="PF01974">
    <property type="entry name" value="tRNA_int_endo"/>
    <property type="match status" value="1"/>
</dbReference>
<feature type="domain" description="tRNA intron endonuclease catalytic" evidence="5">
    <location>
        <begin position="122"/>
        <end position="200"/>
    </location>
</feature>
<dbReference type="Gene3D" id="3.40.1350.10">
    <property type="match status" value="1"/>
</dbReference>
<feature type="region of interest" description="Disordered" evidence="4">
    <location>
        <begin position="277"/>
        <end position="299"/>
    </location>
</feature>
<dbReference type="InterPro" id="IPR006678">
    <property type="entry name" value="tRNA_intron_Endonuc_N"/>
</dbReference>
<evidence type="ECO:0000256" key="2">
    <source>
        <dbReference type="ARBA" id="ARBA00012573"/>
    </source>
</evidence>
<evidence type="ECO:0000259" key="5">
    <source>
        <dbReference type="Pfam" id="PF01974"/>
    </source>
</evidence>
<dbReference type="InterPro" id="IPR006676">
    <property type="entry name" value="tRNA_splic"/>
</dbReference>
<feature type="compositionally biased region" description="Basic and acidic residues" evidence="4">
    <location>
        <begin position="280"/>
        <end position="299"/>
    </location>
</feature>
<dbReference type="InterPro" id="IPR011856">
    <property type="entry name" value="tRNA_endonuc-like_dom_sf"/>
</dbReference>
<dbReference type="Pfam" id="PF02778">
    <property type="entry name" value="tRNA_int_endo_N"/>
    <property type="match status" value="1"/>
</dbReference>
<evidence type="ECO:0000256" key="3">
    <source>
        <dbReference type="ARBA" id="ARBA00034031"/>
    </source>
</evidence>
<dbReference type="CDD" id="cd22363">
    <property type="entry name" value="tRNA-intron_lyase_C"/>
    <property type="match status" value="1"/>
</dbReference>
<comment type="catalytic activity">
    <reaction evidence="3">
        <text>pretRNA = a 3'-half-tRNA molecule with a 5'-OH end + a 5'-half-tRNA molecule with a 2',3'-cyclic phosphate end + an intron with a 2',3'-cyclic phosphate and a 5'-hydroxyl terminus.</text>
        <dbReference type="EC" id="4.6.1.16"/>
    </reaction>
</comment>
<dbReference type="PANTHER" id="PTHR21227">
    <property type="entry name" value="TRNA-SPLICING ENDONUCLEASE SUBUNIT SEN2"/>
    <property type="match status" value="1"/>
</dbReference>
<dbReference type="GO" id="GO:0006388">
    <property type="term" value="P:tRNA splicing, via endonucleolytic cleavage and ligation"/>
    <property type="evidence" value="ECO:0007669"/>
    <property type="project" value="InterPro"/>
</dbReference>
<evidence type="ECO:0000259" key="6">
    <source>
        <dbReference type="Pfam" id="PF02778"/>
    </source>
</evidence>
<proteinExistence type="inferred from homology"/>
<feature type="domain" description="tRNA intron endonuclease N-terminal" evidence="6">
    <location>
        <begin position="36"/>
        <end position="107"/>
    </location>
</feature>
<dbReference type="Proteomes" id="UP000607653">
    <property type="component" value="Unassembled WGS sequence"/>
</dbReference>
<gene>
    <name evidence="7" type="ORF">HUJ06_027546</name>
</gene>
<keyword evidence="8" id="KW-1185">Reference proteome</keyword>
<name>A0A822Y909_NELNU</name>
<reference evidence="7 8" key="1">
    <citation type="journal article" date="2020" name="Mol. Biol. Evol.">
        <title>Distinct Expression and Methylation Patterns for Genes with Different Fates following a Single Whole-Genome Duplication in Flowering Plants.</title>
        <authorList>
            <person name="Shi T."/>
            <person name="Rahmani R.S."/>
            <person name="Gugger P.F."/>
            <person name="Wang M."/>
            <person name="Li H."/>
            <person name="Zhang Y."/>
            <person name="Li Z."/>
            <person name="Wang Q."/>
            <person name="Van de Peer Y."/>
            <person name="Marchal K."/>
            <person name="Chen J."/>
        </authorList>
    </citation>
    <scope>NUCLEOTIDE SEQUENCE [LARGE SCALE GENOMIC DNA]</scope>
    <source>
        <tissue evidence="7">Leaf</tissue>
    </source>
</reference>
<sequence length="299" mass="34456">MGPRWKGKDSEARALAEPMSEIVQQLQSCLIHSKTRGLLLGCSVLLGAGADCMDLLIRACFGQPIITAEKDKQWFELSLEESFYLFHSLRCLEIAGEDKRLKNEDEIWQYIISKKPAFPYFYKAYSHLRDKNWVVRSGFQYGVDFVAYHYHPALVHSEYAILVLSEGSDDVNGRLNVWSDLKCMVRLCGSVVKTLLVLRINRSDGYLAVSPLCLEKCNVEEYTITRWNPEQCREEKTINKRTGFLFMCSVCRMVSRACNNNAKMRVGDVKYQEEIAQDNGQRHNADPEEEKEKLEKLKF</sequence>
<organism evidence="7 8">
    <name type="scientific">Nelumbo nucifera</name>
    <name type="common">Sacred lotus</name>
    <dbReference type="NCBI Taxonomy" id="4432"/>
    <lineage>
        <taxon>Eukaryota</taxon>
        <taxon>Viridiplantae</taxon>
        <taxon>Streptophyta</taxon>
        <taxon>Embryophyta</taxon>
        <taxon>Tracheophyta</taxon>
        <taxon>Spermatophyta</taxon>
        <taxon>Magnoliopsida</taxon>
        <taxon>Proteales</taxon>
        <taxon>Nelumbonaceae</taxon>
        <taxon>Nelumbo</taxon>
    </lineage>
</organism>
<dbReference type="EMBL" id="DUZY01000002">
    <property type="protein sequence ID" value="DAD26078.1"/>
    <property type="molecule type" value="Genomic_DNA"/>
</dbReference>
<comment type="similarity">
    <text evidence="1">Belongs to the tRNA-intron endonuclease family.</text>
</comment>
<dbReference type="GO" id="GO:0000213">
    <property type="term" value="F:tRNA-intron lyase activity"/>
    <property type="evidence" value="ECO:0007669"/>
    <property type="project" value="UniProtKB-EC"/>
</dbReference>
<accession>A0A822Y909</accession>
<dbReference type="SUPFAM" id="SSF53032">
    <property type="entry name" value="tRNA-intron endonuclease catalytic domain-like"/>
    <property type="match status" value="1"/>
</dbReference>
<dbReference type="InterPro" id="IPR006677">
    <property type="entry name" value="tRNA_intron_Endonuc_cat-like"/>
</dbReference>
<dbReference type="GO" id="GO:0005634">
    <property type="term" value="C:nucleus"/>
    <property type="evidence" value="ECO:0007669"/>
    <property type="project" value="UniProtKB-ARBA"/>
</dbReference>
<evidence type="ECO:0000313" key="8">
    <source>
        <dbReference type="Proteomes" id="UP000607653"/>
    </source>
</evidence>
<dbReference type="InterPro" id="IPR036167">
    <property type="entry name" value="tRNA_intron_Endo_cat-like_sf"/>
</dbReference>
<dbReference type="PANTHER" id="PTHR21227:SF0">
    <property type="entry name" value="TRNA-SPLICING ENDONUCLEASE SUBUNIT SEN2"/>
    <property type="match status" value="1"/>
</dbReference>
<evidence type="ECO:0000256" key="1">
    <source>
        <dbReference type="ARBA" id="ARBA00008078"/>
    </source>
</evidence>
<comment type="caution">
    <text evidence="7">The sequence shown here is derived from an EMBL/GenBank/DDBJ whole genome shotgun (WGS) entry which is preliminary data.</text>
</comment>
<dbReference type="AlphaFoldDB" id="A0A822Y909"/>
<evidence type="ECO:0000313" key="7">
    <source>
        <dbReference type="EMBL" id="DAD26078.1"/>
    </source>
</evidence>